<organism evidence="2 3">
    <name type="scientific">Halosimplex litoreum</name>
    <dbReference type="NCBI Taxonomy" id="1198301"/>
    <lineage>
        <taxon>Archaea</taxon>
        <taxon>Methanobacteriati</taxon>
        <taxon>Methanobacteriota</taxon>
        <taxon>Stenosarchaea group</taxon>
        <taxon>Halobacteria</taxon>
        <taxon>Halobacteriales</taxon>
        <taxon>Haloarculaceae</taxon>
        <taxon>Halosimplex</taxon>
    </lineage>
</organism>
<dbReference type="AlphaFoldDB" id="A0A7T3FYX5"/>
<name>A0A7T3FYX5_9EURY</name>
<dbReference type="RefSeq" id="WP_198061989.1">
    <property type="nucleotide sequence ID" value="NZ_CP065856.1"/>
</dbReference>
<keyword evidence="1" id="KW-1133">Transmembrane helix</keyword>
<evidence type="ECO:0000313" key="3">
    <source>
        <dbReference type="Proteomes" id="UP000595001"/>
    </source>
</evidence>
<dbReference type="Proteomes" id="UP000595001">
    <property type="component" value="Chromosome"/>
</dbReference>
<reference evidence="2 3" key="1">
    <citation type="submission" date="2020-12" db="EMBL/GenBank/DDBJ databases">
        <title>Halosimplex halophilum sp. nov. and Halosimplex salinum sp. nov., two new members of the genus Halosimplex.</title>
        <authorList>
            <person name="Cui H.L."/>
        </authorList>
    </citation>
    <scope>NUCLEOTIDE SEQUENCE [LARGE SCALE GENOMIC DNA]</scope>
    <source>
        <strain evidence="2 3">YGH94</strain>
    </source>
</reference>
<dbReference type="KEGG" id="hlt:I7X12_00750"/>
<proteinExistence type="predicted"/>
<dbReference type="EMBL" id="CP065856">
    <property type="protein sequence ID" value="QPV63196.1"/>
    <property type="molecule type" value="Genomic_DNA"/>
</dbReference>
<dbReference type="GeneID" id="60586977"/>
<feature type="transmembrane region" description="Helical" evidence="1">
    <location>
        <begin position="32"/>
        <end position="51"/>
    </location>
</feature>
<sequence>MKPSGRAVAVLCGLWLTVSVVATLWSRPEEAFAFGSFCVAVAAIVPLAWRVTDPNE</sequence>
<gene>
    <name evidence="2" type="ORF">I7X12_00750</name>
</gene>
<evidence type="ECO:0000313" key="2">
    <source>
        <dbReference type="EMBL" id="QPV63196.1"/>
    </source>
</evidence>
<protein>
    <submittedName>
        <fullName evidence="2">Uncharacterized protein</fullName>
    </submittedName>
</protein>
<evidence type="ECO:0000256" key="1">
    <source>
        <dbReference type="SAM" id="Phobius"/>
    </source>
</evidence>
<keyword evidence="1" id="KW-0472">Membrane</keyword>
<keyword evidence="1" id="KW-0812">Transmembrane</keyword>
<keyword evidence="3" id="KW-1185">Reference proteome</keyword>
<accession>A0A7T3FYX5</accession>